<dbReference type="STRING" id="60517.A0A0R3VXZ8"/>
<dbReference type="EMBL" id="UYRS01001385">
    <property type="protein sequence ID" value="VDK24766.1"/>
    <property type="molecule type" value="Genomic_DNA"/>
</dbReference>
<evidence type="ECO:0000313" key="4">
    <source>
        <dbReference type="Proteomes" id="UP000282613"/>
    </source>
</evidence>
<dbReference type="SMART" id="SM00645">
    <property type="entry name" value="Pept_C1"/>
    <property type="match status" value="1"/>
</dbReference>
<dbReference type="PROSITE" id="PS00640">
    <property type="entry name" value="THIOL_PROTEASE_ASN"/>
    <property type="match status" value="1"/>
</dbReference>
<dbReference type="OrthoDB" id="6286504at2759"/>
<proteinExistence type="inferred from homology"/>
<evidence type="ECO:0000313" key="5">
    <source>
        <dbReference type="WBParaSite" id="TASK_0000229201-mRNA-1"/>
    </source>
</evidence>
<keyword evidence="4" id="KW-1185">Reference proteome</keyword>
<dbReference type="Gene3D" id="3.90.70.10">
    <property type="entry name" value="Cysteine proteinases"/>
    <property type="match status" value="1"/>
</dbReference>
<dbReference type="InterPro" id="IPR025661">
    <property type="entry name" value="Pept_asp_AS"/>
</dbReference>
<dbReference type="InterPro" id="IPR039417">
    <property type="entry name" value="Peptidase_C1A_papain-like"/>
</dbReference>
<accession>A0A0R3VXZ8</accession>
<dbReference type="PANTHER" id="PTHR12411">
    <property type="entry name" value="CYSTEINE PROTEASE FAMILY C1-RELATED"/>
    <property type="match status" value="1"/>
</dbReference>
<reference evidence="3 4" key="2">
    <citation type="submission" date="2018-11" db="EMBL/GenBank/DDBJ databases">
        <authorList>
            <consortium name="Pathogen Informatics"/>
        </authorList>
    </citation>
    <scope>NUCLEOTIDE SEQUENCE [LARGE SCALE GENOMIC DNA]</scope>
</reference>
<dbReference type="InterPro" id="IPR013128">
    <property type="entry name" value="Peptidase_C1A"/>
</dbReference>
<dbReference type="GO" id="GO:0008234">
    <property type="term" value="F:cysteine-type peptidase activity"/>
    <property type="evidence" value="ECO:0007669"/>
    <property type="project" value="InterPro"/>
</dbReference>
<sequence>MHAEDICKFNSSKVITNVATFVPVPELDSEELKFSVAKVGPVSAIIDASSQGFMFYKDGIFEDPSCSVLFVNHNVLVVGYDSDKAERDYWIVKNSWGKQWGQEGYIWIARDDRNMCGITTAASYPLI</sequence>
<reference evidence="5" key="1">
    <citation type="submission" date="2017-02" db="UniProtKB">
        <authorList>
            <consortium name="WormBaseParasite"/>
        </authorList>
    </citation>
    <scope>IDENTIFICATION</scope>
</reference>
<feature type="domain" description="Peptidase C1A papain C-terminal" evidence="2">
    <location>
        <begin position="2"/>
        <end position="126"/>
    </location>
</feature>
<dbReference type="InterPro" id="IPR000668">
    <property type="entry name" value="Peptidase_C1A_C"/>
</dbReference>
<evidence type="ECO:0000313" key="3">
    <source>
        <dbReference type="EMBL" id="VDK24766.1"/>
    </source>
</evidence>
<name>A0A0R3VXZ8_TAEAS</name>
<protein>
    <submittedName>
        <fullName evidence="5">Pept_C1 domain-containing protein</fullName>
    </submittedName>
</protein>
<comment type="similarity">
    <text evidence="1">Belongs to the peptidase C1 family.</text>
</comment>
<dbReference type="InterPro" id="IPR038765">
    <property type="entry name" value="Papain-like_cys_pep_sf"/>
</dbReference>
<dbReference type="GO" id="GO:0006508">
    <property type="term" value="P:proteolysis"/>
    <property type="evidence" value="ECO:0007669"/>
    <property type="project" value="InterPro"/>
</dbReference>
<dbReference type="AlphaFoldDB" id="A0A0R3VXZ8"/>
<dbReference type="Proteomes" id="UP000282613">
    <property type="component" value="Unassembled WGS sequence"/>
</dbReference>
<organism evidence="5">
    <name type="scientific">Taenia asiatica</name>
    <name type="common">Asian tapeworm</name>
    <dbReference type="NCBI Taxonomy" id="60517"/>
    <lineage>
        <taxon>Eukaryota</taxon>
        <taxon>Metazoa</taxon>
        <taxon>Spiralia</taxon>
        <taxon>Lophotrochozoa</taxon>
        <taxon>Platyhelminthes</taxon>
        <taxon>Cestoda</taxon>
        <taxon>Eucestoda</taxon>
        <taxon>Cyclophyllidea</taxon>
        <taxon>Taeniidae</taxon>
        <taxon>Taenia</taxon>
    </lineage>
</organism>
<dbReference type="CDD" id="cd02248">
    <property type="entry name" value="Peptidase_C1A"/>
    <property type="match status" value="1"/>
</dbReference>
<evidence type="ECO:0000259" key="2">
    <source>
        <dbReference type="SMART" id="SM00645"/>
    </source>
</evidence>
<dbReference type="Pfam" id="PF00112">
    <property type="entry name" value="Peptidase_C1"/>
    <property type="match status" value="1"/>
</dbReference>
<dbReference type="WBParaSite" id="TASK_0000229201-mRNA-1">
    <property type="protein sequence ID" value="TASK_0000229201-mRNA-1"/>
    <property type="gene ID" value="TASK_0000229201"/>
</dbReference>
<gene>
    <name evidence="3" type="ORF">TASK_LOCUS2293</name>
</gene>
<dbReference type="SUPFAM" id="SSF54001">
    <property type="entry name" value="Cysteine proteinases"/>
    <property type="match status" value="1"/>
</dbReference>
<evidence type="ECO:0000256" key="1">
    <source>
        <dbReference type="ARBA" id="ARBA00008455"/>
    </source>
</evidence>